<name>A0A4Y1REM2_PRUDU</name>
<gene>
    <name evidence="1" type="ORF">Prudu_012952</name>
</gene>
<dbReference type="AlphaFoldDB" id="A0A4Y1REM2"/>
<dbReference type="EMBL" id="AP019300">
    <property type="protein sequence ID" value="BBH02406.1"/>
    <property type="molecule type" value="Genomic_DNA"/>
</dbReference>
<accession>A0A4Y1REM2</accession>
<evidence type="ECO:0000313" key="1">
    <source>
        <dbReference type="EMBL" id="BBH02406.1"/>
    </source>
</evidence>
<organism evidence="1">
    <name type="scientific">Prunus dulcis</name>
    <name type="common">Almond</name>
    <name type="synonym">Amygdalus dulcis</name>
    <dbReference type="NCBI Taxonomy" id="3755"/>
    <lineage>
        <taxon>Eukaryota</taxon>
        <taxon>Viridiplantae</taxon>
        <taxon>Streptophyta</taxon>
        <taxon>Embryophyta</taxon>
        <taxon>Tracheophyta</taxon>
        <taxon>Spermatophyta</taxon>
        <taxon>Magnoliopsida</taxon>
        <taxon>eudicotyledons</taxon>
        <taxon>Gunneridae</taxon>
        <taxon>Pentapetalae</taxon>
        <taxon>rosids</taxon>
        <taxon>fabids</taxon>
        <taxon>Rosales</taxon>
        <taxon>Rosaceae</taxon>
        <taxon>Amygdaloideae</taxon>
        <taxon>Amygdaleae</taxon>
        <taxon>Prunus</taxon>
    </lineage>
</organism>
<sequence>MASTRVPLERTPGVFAHLVCDFP</sequence>
<reference evidence="1" key="1">
    <citation type="journal article" date="2019" name="Science">
        <title>Mutation of a bHLH transcription factor allowed almond domestication.</title>
        <authorList>
            <person name="Sanchez-Perez R."/>
            <person name="Pavan S."/>
            <person name="Mazzeo R."/>
            <person name="Moldovan C."/>
            <person name="Aiese Cigliano R."/>
            <person name="Del Cueto J."/>
            <person name="Ricciardi F."/>
            <person name="Lotti C."/>
            <person name="Ricciardi L."/>
            <person name="Dicenta F."/>
            <person name="Lopez-Marques R.L."/>
            <person name="Lindberg Moller B."/>
        </authorList>
    </citation>
    <scope>NUCLEOTIDE SEQUENCE</scope>
</reference>
<proteinExistence type="predicted"/>
<protein>
    <submittedName>
        <fullName evidence="1">Uncharacterized protein</fullName>
    </submittedName>
</protein>